<evidence type="ECO:0000256" key="1">
    <source>
        <dbReference type="ARBA" id="ARBA00004651"/>
    </source>
</evidence>
<keyword evidence="8 12" id="KW-0653">Protein transport</keyword>
<evidence type="ECO:0000256" key="12">
    <source>
        <dbReference type="RuleBase" id="RU364091"/>
    </source>
</evidence>
<dbReference type="RefSeq" id="WP_350344967.1">
    <property type="nucleotide sequence ID" value="NZ_CP158367.1"/>
</dbReference>
<comment type="subcellular location">
    <subcellularLocation>
        <location evidence="1">Cell membrane</location>
        <topology evidence="1">Multi-pass membrane protein</topology>
    </subcellularLocation>
</comment>
<reference evidence="13" key="2">
    <citation type="submission" date="2024-06" db="EMBL/GenBank/DDBJ databases">
        <authorList>
            <person name="Petrova K.O."/>
            <person name="Toshchakov S.V."/>
            <person name="Boltjanskaja Y.V."/>
            <person name="Kevbrin V."/>
        </authorList>
    </citation>
    <scope>NUCLEOTIDE SEQUENCE</scope>
    <source>
        <strain evidence="13">Z-910T</strain>
    </source>
</reference>
<dbReference type="FunFam" id="3.40.1690.10:FF:000001">
    <property type="entry name" value="Flagellar biosynthetic protein FlhB"/>
    <property type="match status" value="1"/>
</dbReference>
<keyword evidence="4 12" id="KW-0813">Transport</keyword>
<evidence type="ECO:0000256" key="4">
    <source>
        <dbReference type="ARBA" id="ARBA00022448"/>
    </source>
</evidence>
<protein>
    <recommendedName>
        <fullName evidence="3 12">Flagellar biosynthetic protein FlhB</fullName>
    </recommendedName>
</protein>
<keyword evidence="10 12" id="KW-0472">Membrane</keyword>
<evidence type="ECO:0000256" key="10">
    <source>
        <dbReference type="ARBA" id="ARBA00023136"/>
    </source>
</evidence>
<reference evidence="13" key="1">
    <citation type="journal article" date="2013" name="Extremophiles">
        <title>Proteinivorax tanatarense gen. nov., sp. nov., an anaerobic, haloalkaliphilic, proteolytic bacterium isolated from a decaying algal bloom, and proposal of Proteinivoraceae fam. nov.</title>
        <authorList>
            <person name="Kevbrin V."/>
            <person name="Boltyanskaya Y."/>
            <person name="Zhilina T."/>
            <person name="Kolganova T."/>
            <person name="Lavrentjeva E."/>
            <person name="Kuznetsov B."/>
        </authorList>
    </citation>
    <scope>NUCLEOTIDE SEQUENCE</scope>
    <source>
        <strain evidence="13">Z-910T</strain>
    </source>
</reference>
<dbReference type="InterPro" id="IPR029025">
    <property type="entry name" value="T3SS_substrate_exporter_C"/>
</dbReference>
<dbReference type="GO" id="GO:0005886">
    <property type="term" value="C:plasma membrane"/>
    <property type="evidence" value="ECO:0007669"/>
    <property type="project" value="UniProtKB-SubCell"/>
</dbReference>
<evidence type="ECO:0000256" key="7">
    <source>
        <dbReference type="ARBA" id="ARBA00022795"/>
    </source>
</evidence>
<keyword evidence="5 12" id="KW-1003">Cell membrane</keyword>
<dbReference type="GO" id="GO:0009306">
    <property type="term" value="P:protein secretion"/>
    <property type="evidence" value="ECO:0007669"/>
    <property type="project" value="InterPro"/>
</dbReference>
<evidence type="ECO:0000256" key="5">
    <source>
        <dbReference type="ARBA" id="ARBA00022475"/>
    </source>
</evidence>
<feature type="transmembrane region" description="Helical" evidence="12">
    <location>
        <begin position="82"/>
        <end position="100"/>
    </location>
</feature>
<keyword evidence="6 12" id="KW-0812">Transmembrane</keyword>
<evidence type="ECO:0000256" key="8">
    <source>
        <dbReference type="ARBA" id="ARBA00022927"/>
    </source>
</evidence>
<evidence type="ECO:0000313" key="13">
    <source>
        <dbReference type="EMBL" id="XBX76233.1"/>
    </source>
</evidence>
<comment type="similarity">
    <text evidence="2 12">Belongs to the type III secretion exporter family.</text>
</comment>
<dbReference type="InterPro" id="IPR006135">
    <property type="entry name" value="T3SS_substrate_exporter"/>
</dbReference>
<dbReference type="PANTHER" id="PTHR30531:SF12">
    <property type="entry name" value="FLAGELLAR BIOSYNTHETIC PROTEIN FLHB"/>
    <property type="match status" value="1"/>
</dbReference>
<dbReference type="PANTHER" id="PTHR30531">
    <property type="entry name" value="FLAGELLAR BIOSYNTHETIC PROTEIN FLHB"/>
    <property type="match status" value="1"/>
</dbReference>
<feature type="transmembrane region" description="Helical" evidence="12">
    <location>
        <begin position="199"/>
        <end position="220"/>
    </location>
</feature>
<organism evidence="13">
    <name type="scientific">Proteinivorax tanatarense</name>
    <dbReference type="NCBI Taxonomy" id="1260629"/>
    <lineage>
        <taxon>Bacteria</taxon>
        <taxon>Bacillati</taxon>
        <taxon>Bacillota</taxon>
        <taxon>Clostridia</taxon>
        <taxon>Eubacteriales</taxon>
        <taxon>Proteinivoracaceae</taxon>
        <taxon>Proteinivorax</taxon>
    </lineage>
</organism>
<keyword evidence="13" id="KW-0969">Cilium</keyword>
<evidence type="ECO:0000256" key="11">
    <source>
        <dbReference type="ARBA" id="ARBA00023225"/>
    </source>
</evidence>
<dbReference type="EMBL" id="CP158367">
    <property type="protein sequence ID" value="XBX76233.1"/>
    <property type="molecule type" value="Genomic_DNA"/>
</dbReference>
<keyword evidence="7 12" id="KW-1005">Bacterial flagellum biogenesis</keyword>
<name>A0AAU7VQI8_9FIRM</name>
<dbReference type="GO" id="GO:0044780">
    <property type="term" value="P:bacterial-type flagellum assembly"/>
    <property type="evidence" value="ECO:0007669"/>
    <property type="project" value="InterPro"/>
</dbReference>
<accession>A0AAU7VQI8</accession>
<dbReference type="InterPro" id="IPR006136">
    <property type="entry name" value="FlhB"/>
</dbReference>
<keyword evidence="9 12" id="KW-1133">Transmembrane helix</keyword>
<keyword evidence="11 12" id="KW-1006">Bacterial flagellum protein export</keyword>
<evidence type="ECO:0000256" key="6">
    <source>
        <dbReference type="ARBA" id="ARBA00022692"/>
    </source>
</evidence>
<keyword evidence="13" id="KW-0966">Cell projection</keyword>
<feature type="transmembrane region" description="Helical" evidence="12">
    <location>
        <begin position="148"/>
        <end position="170"/>
    </location>
</feature>
<dbReference type="SUPFAM" id="SSF160544">
    <property type="entry name" value="EscU C-terminal domain-like"/>
    <property type="match status" value="1"/>
</dbReference>
<sequence>MDNFKFNLQLFSQEKTEKATPKKRKDARKKGQVLKSPEVSSAFILLVSFSILHFWTPIMFGRIVGIMELSLTEYFHTTLEPIFAYQIIANMIIEGIIMFAPIAIGIIIVGILTNYLQVGFLLTAEPLKMKLSKLNPIEGAKKIFSKKAIIQLVKSLLKVGFIGSIVYLLLKRFFDQIYVLWEVDFLVGVSHIGSTTTKIALFSGAAMILIAIIDYISQWFEFEKNLKMSKQEVKDEHKQVEGDPQVKGKIKEQQRSMAMSRMMQDVPKADVVITNPTHFAIAIKYDQNSKGAPKVVAKGKNHVAQKIKEIAEKEDIVMYEDVKLARALYKSVDIGEQIPYEFYKAVAEVLAFVYRLKGNVGNF</sequence>
<proteinExistence type="inferred from homology"/>
<evidence type="ECO:0000256" key="9">
    <source>
        <dbReference type="ARBA" id="ARBA00022989"/>
    </source>
</evidence>
<comment type="function">
    <text evidence="12">Required for formation of the rod structure in the basal body of the flagellar apparatus. Together with FliI and FliH, may constitute the export apparatus of flagellin.</text>
</comment>
<feature type="transmembrane region" description="Helical" evidence="12">
    <location>
        <begin position="42"/>
        <end position="61"/>
    </location>
</feature>
<dbReference type="NCBIfam" id="TIGR00328">
    <property type="entry name" value="flhB"/>
    <property type="match status" value="1"/>
</dbReference>
<dbReference type="Gene3D" id="6.10.250.2080">
    <property type="match status" value="1"/>
</dbReference>
<gene>
    <name evidence="12 13" type="primary">flhB</name>
    <name evidence="13" type="ORF">PRVXT_001415</name>
</gene>
<evidence type="ECO:0000256" key="2">
    <source>
        <dbReference type="ARBA" id="ARBA00010690"/>
    </source>
</evidence>
<dbReference type="Gene3D" id="3.40.1690.10">
    <property type="entry name" value="secretion proteins EscU"/>
    <property type="match status" value="1"/>
</dbReference>
<dbReference type="AlphaFoldDB" id="A0AAU7VQI8"/>
<dbReference type="Pfam" id="PF01312">
    <property type="entry name" value="Bac_export_2"/>
    <property type="match status" value="1"/>
</dbReference>
<dbReference type="PRINTS" id="PR00950">
    <property type="entry name" value="TYPE3IMSPROT"/>
</dbReference>
<evidence type="ECO:0000256" key="3">
    <source>
        <dbReference type="ARBA" id="ARBA00021622"/>
    </source>
</evidence>
<keyword evidence="13" id="KW-0282">Flagellum</keyword>